<comment type="caution">
    <text evidence="5">The sequence shown here is derived from an EMBL/GenBank/DDBJ whole genome shotgun (WGS) entry which is preliminary data.</text>
</comment>
<protein>
    <recommendedName>
        <fullName evidence="4">HTH tetR-type domain-containing protein</fullName>
    </recommendedName>
</protein>
<sequence length="214" mass="23963">MAHEPATNPRRAIPEWFVTNPPPTRVDGRTARSERTRNAIIDAHLRLIGDGDMRPTADRVAKLAGVSLRALWSHFADMEALMAASGQRVLERRDASYRPIPADLPLTDRIEAFCHQRARLLEEIGPAARASSLKEPFSAGLQRYRKLHVSRVRDELTATFGAEIGEDEELLNALTAASLWPTWSTWRDAMDLPVDSARAALTRLVRAMLNERAH</sequence>
<name>A0ABQ3X6H9_9ACTN</name>
<dbReference type="Gene3D" id="1.10.357.10">
    <property type="entry name" value="Tetracycline Repressor, domain 2"/>
    <property type="match status" value="1"/>
</dbReference>
<feature type="region of interest" description="Disordered" evidence="3">
    <location>
        <begin position="1"/>
        <end position="31"/>
    </location>
</feature>
<gene>
    <name evidence="5" type="ORF">Aco03nite_024980</name>
</gene>
<evidence type="ECO:0000256" key="2">
    <source>
        <dbReference type="PROSITE-ProRule" id="PRU00335"/>
    </source>
</evidence>
<dbReference type="InterPro" id="IPR001647">
    <property type="entry name" value="HTH_TetR"/>
</dbReference>
<reference evidence="5 6" key="1">
    <citation type="submission" date="2021-01" db="EMBL/GenBank/DDBJ databases">
        <title>Whole genome shotgun sequence of Actinoplanes couchii NBRC 106145.</title>
        <authorList>
            <person name="Komaki H."/>
            <person name="Tamura T."/>
        </authorList>
    </citation>
    <scope>NUCLEOTIDE SEQUENCE [LARGE SCALE GENOMIC DNA]</scope>
    <source>
        <strain evidence="5 6">NBRC 106145</strain>
    </source>
</reference>
<evidence type="ECO:0000256" key="1">
    <source>
        <dbReference type="ARBA" id="ARBA00023125"/>
    </source>
</evidence>
<evidence type="ECO:0000256" key="3">
    <source>
        <dbReference type="SAM" id="MobiDB-lite"/>
    </source>
</evidence>
<evidence type="ECO:0000313" key="6">
    <source>
        <dbReference type="Proteomes" id="UP000612282"/>
    </source>
</evidence>
<organism evidence="5 6">
    <name type="scientific">Actinoplanes couchii</name>
    <dbReference type="NCBI Taxonomy" id="403638"/>
    <lineage>
        <taxon>Bacteria</taxon>
        <taxon>Bacillati</taxon>
        <taxon>Actinomycetota</taxon>
        <taxon>Actinomycetes</taxon>
        <taxon>Micromonosporales</taxon>
        <taxon>Micromonosporaceae</taxon>
        <taxon>Actinoplanes</taxon>
    </lineage>
</organism>
<proteinExistence type="predicted"/>
<dbReference type="Proteomes" id="UP000612282">
    <property type="component" value="Unassembled WGS sequence"/>
</dbReference>
<dbReference type="PROSITE" id="PS50977">
    <property type="entry name" value="HTH_TETR_2"/>
    <property type="match status" value="1"/>
</dbReference>
<dbReference type="EMBL" id="BOMG01000037">
    <property type="protein sequence ID" value="GID54094.1"/>
    <property type="molecule type" value="Genomic_DNA"/>
</dbReference>
<feature type="domain" description="HTH tetR-type" evidence="4">
    <location>
        <begin position="34"/>
        <end position="93"/>
    </location>
</feature>
<accession>A0ABQ3X6H9</accession>
<evidence type="ECO:0000313" key="5">
    <source>
        <dbReference type="EMBL" id="GID54094.1"/>
    </source>
</evidence>
<keyword evidence="6" id="KW-1185">Reference proteome</keyword>
<dbReference type="SUPFAM" id="SSF46689">
    <property type="entry name" value="Homeodomain-like"/>
    <property type="match status" value="1"/>
</dbReference>
<evidence type="ECO:0000259" key="4">
    <source>
        <dbReference type="PROSITE" id="PS50977"/>
    </source>
</evidence>
<feature type="DNA-binding region" description="H-T-H motif" evidence="2">
    <location>
        <begin position="56"/>
        <end position="75"/>
    </location>
</feature>
<keyword evidence="1 2" id="KW-0238">DNA-binding</keyword>
<dbReference type="InterPro" id="IPR009057">
    <property type="entry name" value="Homeodomain-like_sf"/>
</dbReference>